<evidence type="ECO:0000313" key="2">
    <source>
        <dbReference type="EMBL" id="KAG2813621.1"/>
    </source>
</evidence>
<reference evidence="6 10" key="1">
    <citation type="submission" date="2018-01" db="EMBL/GenBank/DDBJ databases">
        <title>Draft genome of the strawberry crown rot pathogen Phytophthora cactorum.</title>
        <authorList>
            <person name="Armitage A.D."/>
            <person name="Lysoe E."/>
            <person name="Nellist C.F."/>
            <person name="Harrison R.J."/>
            <person name="Brurberg M.B."/>
        </authorList>
    </citation>
    <scope>NUCLEOTIDE SEQUENCE [LARGE SCALE GENOMIC DNA]</scope>
    <source>
        <strain evidence="6 10">10300</strain>
    </source>
</reference>
<evidence type="ECO:0000313" key="6">
    <source>
        <dbReference type="EMBL" id="RAW21636.1"/>
    </source>
</evidence>
<dbReference type="EMBL" id="MJFZ01001256">
    <property type="protein sequence ID" value="RAW22619.1"/>
    <property type="molecule type" value="Genomic_DNA"/>
</dbReference>
<dbReference type="Proteomes" id="UP000774804">
    <property type="component" value="Unassembled WGS sequence"/>
</dbReference>
<dbReference type="STRING" id="29920.A0A329RCR1"/>
<evidence type="ECO:0000313" key="4">
    <source>
        <dbReference type="EMBL" id="KAG2882823.1"/>
    </source>
</evidence>
<dbReference type="Proteomes" id="UP000735874">
    <property type="component" value="Unassembled WGS sequence"/>
</dbReference>
<dbReference type="VEuPathDB" id="FungiDB:PC110_g21921"/>
<evidence type="ECO:0000259" key="1">
    <source>
        <dbReference type="Pfam" id="PF12550"/>
    </source>
</evidence>
<dbReference type="VEuPathDB" id="FungiDB:PC110_g20939"/>
<evidence type="ECO:0000313" key="9">
    <source>
        <dbReference type="EMBL" id="RAW24731.1"/>
    </source>
</evidence>
<dbReference type="EMBL" id="MJFZ01001637">
    <property type="protein sequence ID" value="RAW21636.1"/>
    <property type="molecule type" value="Genomic_DNA"/>
</dbReference>
<dbReference type="EMBL" id="RCMK01002292">
    <property type="protein sequence ID" value="KAG2882823.1"/>
    <property type="molecule type" value="Genomic_DNA"/>
</dbReference>
<reference evidence="2" key="2">
    <citation type="submission" date="2018-10" db="EMBL/GenBank/DDBJ databases">
        <title>Effector identification in a new, highly contiguous assembly of the strawberry crown rot pathogen Phytophthora cactorum.</title>
        <authorList>
            <person name="Armitage A.D."/>
            <person name="Nellist C.F."/>
            <person name="Bates H."/>
            <person name="Vickerstaff R.J."/>
            <person name="Harrison R.J."/>
        </authorList>
    </citation>
    <scope>NUCLEOTIDE SEQUENCE</scope>
    <source>
        <strain evidence="2">15-7</strain>
        <strain evidence="3">4032</strain>
        <strain evidence="4">4040</strain>
        <strain evidence="5">P421</strain>
    </source>
</reference>
<dbReference type="EMBL" id="MJFZ01000842">
    <property type="protein sequence ID" value="RAW24731.1"/>
    <property type="molecule type" value="Genomic_DNA"/>
</dbReference>
<dbReference type="Proteomes" id="UP000760860">
    <property type="component" value="Unassembled WGS sequence"/>
</dbReference>
<dbReference type="Proteomes" id="UP000736787">
    <property type="component" value="Unassembled WGS sequence"/>
</dbReference>
<dbReference type="AlphaFoldDB" id="A0A329RCR1"/>
<keyword evidence="10" id="KW-1185">Reference proteome</keyword>
<evidence type="ECO:0000313" key="8">
    <source>
        <dbReference type="EMBL" id="RAW22620.1"/>
    </source>
</evidence>
<dbReference type="EMBL" id="MJFZ01001256">
    <property type="protein sequence ID" value="RAW22620.1"/>
    <property type="molecule type" value="Genomic_DNA"/>
</dbReference>
<comment type="caution">
    <text evidence="6">The sequence shown here is derived from an EMBL/GenBank/DDBJ whole genome shotgun (WGS) entry which is preliminary data.</text>
</comment>
<dbReference type="EMBL" id="RCMI01002329">
    <property type="protein sequence ID" value="KAG2877210.1"/>
    <property type="molecule type" value="Genomic_DNA"/>
</dbReference>
<protein>
    <recommendedName>
        <fullName evidence="1">Transcription activator GCR1-like domain-containing protein</fullName>
    </recommendedName>
</protein>
<evidence type="ECO:0000313" key="7">
    <source>
        <dbReference type="EMBL" id="RAW22619.1"/>
    </source>
</evidence>
<gene>
    <name evidence="9" type="ORF">PC110_g18852</name>
    <name evidence="7" type="ORF">PC110_g20937</name>
    <name evidence="8" type="ORF">PC110_g20939</name>
    <name evidence="6" type="ORF">PC110_g21921</name>
    <name evidence="2" type="ORF">PC113_g23413</name>
    <name evidence="3" type="ORF">PC115_g23418</name>
    <name evidence="4" type="ORF">PC117_g26158</name>
    <name evidence="5" type="ORF">PC129_g23361</name>
</gene>
<sequence length="127" mass="14082">MTKKRLVLTWEDVDAGSGVSTSTVALPGNTFSQSTTQSYMVDHPKLSKPIPAVVDLWKEYSTGLAGRMAISEANRRFGSKWRKDSSEARFYLRHKKYYETMEAIAAIAIISTKQAAKGLALARPRGK</sequence>
<dbReference type="EMBL" id="RCMG01002177">
    <property type="protein sequence ID" value="KAG2813621.1"/>
    <property type="molecule type" value="Genomic_DNA"/>
</dbReference>
<dbReference type="VEuPathDB" id="FungiDB:PC110_g20937"/>
<dbReference type="VEuPathDB" id="FungiDB:PC110_g18852"/>
<organism evidence="6 10">
    <name type="scientific">Phytophthora cactorum</name>
    <dbReference type="NCBI Taxonomy" id="29920"/>
    <lineage>
        <taxon>Eukaryota</taxon>
        <taxon>Sar</taxon>
        <taxon>Stramenopiles</taxon>
        <taxon>Oomycota</taxon>
        <taxon>Peronosporomycetes</taxon>
        <taxon>Peronosporales</taxon>
        <taxon>Peronosporaceae</taxon>
        <taxon>Phytophthora</taxon>
    </lineage>
</organism>
<accession>A0A329RCR1</accession>
<dbReference type="EMBL" id="RCMV01002613">
    <property type="protein sequence ID" value="KAG3202051.1"/>
    <property type="molecule type" value="Genomic_DNA"/>
</dbReference>
<dbReference type="InterPro" id="IPR022210">
    <property type="entry name" value="TF_GCR1-like"/>
</dbReference>
<dbReference type="Pfam" id="PF12550">
    <property type="entry name" value="GCR1_C"/>
    <property type="match status" value="1"/>
</dbReference>
<evidence type="ECO:0000313" key="3">
    <source>
        <dbReference type="EMBL" id="KAG2877210.1"/>
    </source>
</evidence>
<evidence type="ECO:0000313" key="10">
    <source>
        <dbReference type="Proteomes" id="UP000251314"/>
    </source>
</evidence>
<feature type="domain" description="Transcription activator GCR1-like" evidence="1">
    <location>
        <begin position="46"/>
        <end position="119"/>
    </location>
</feature>
<dbReference type="OrthoDB" id="2018329at2759"/>
<evidence type="ECO:0000313" key="5">
    <source>
        <dbReference type="EMBL" id="KAG3202051.1"/>
    </source>
</evidence>
<proteinExistence type="predicted"/>
<name>A0A329RCR1_9STRA</name>
<dbReference type="Proteomes" id="UP000251314">
    <property type="component" value="Unassembled WGS sequence"/>
</dbReference>